<dbReference type="OrthoDB" id="8119704at2759"/>
<keyword evidence="5" id="KW-1185">Reference proteome</keyword>
<sequence>MLWVYVQFITNIDQILWSLILRLSLIEVERPMMNCFRPISRRFPGHGHFRSSTYRPLVSLSDAASPALSLAFSSTSQQLQSPVSLAFERFQPASTTGGSLHQPLIVLHGLFGSKQNWRGIAKKLSQATSREVYTLDLRNHGQSPSTPGATSYLDYASDIQYFIQSNQLKNVVLMGHSMGGKVAMAFALQNPQSSMISKLIVIDISPAKGPISDNFKTYLEAMKEINSSPVTTRKQADEILSKYEQDIGVRQFLLTNLVRLPLDSIGETYQIRLPLEVLDEQISTDGIGDFPFDPPIASASNSSQGPRYKKSSLFIKGAHSKYINRHNMPVIEAFFTNHQLVTLDTGHWVHAEKPKEFIETITQFMKS</sequence>
<feature type="domain" description="AB hydrolase-1" evidence="3">
    <location>
        <begin position="103"/>
        <end position="214"/>
    </location>
</feature>
<dbReference type="EMBL" id="AVOT02045939">
    <property type="protein sequence ID" value="MBW0541271.1"/>
    <property type="molecule type" value="Genomic_DNA"/>
</dbReference>
<dbReference type="PANTHER" id="PTHR46118:SF4">
    <property type="entry name" value="PROTEIN ABHD11"/>
    <property type="match status" value="1"/>
</dbReference>
<dbReference type="InterPro" id="IPR029058">
    <property type="entry name" value="AB_hydrolase_fold"/>
</dbReference>
<name>A0A9Q3IFG9_9BASI</name>
<keyword evidence="2" id="KW-0378">Hydrolase</keyword>
<comment type="caution">
    <text evidence="4">The sequence shown here is derived from an EMBL/GenBank/DDBJ whole genome shotgun (WGS) entry which is preliminary data.</text>
</comment>
<evidence type="ECO:0000313" key="5">
    <source>
        <dbReference type="Proteomes" id="UP000765509"/>
    </source>
</evidence>
<dbReference type="Pfam" id="PF00561">
    <property type="entry name" value="Abhydrolase_1"/>
    <property type="match status" value="1"/>
</dbReference>
<dbReference type="Proteomes" id="UP000765509">
    <property type="component" value="Unassembled WGS sequence"/>
</dbReference>
<dbReference type="FunFam" id="3.40.50.1820:FF:000039">
    <property type="entry name" value="Esterase ybfF"/>
    <property type="match status" value="1"/>
</dbReference>
<proteinExistence type="inferred from homology"/>
<accession>A0A9Q3IFG9</accession>
<gene>
    <name evidence="4" type="ORF">O181_080986</name>
</gene>
<reference evidence="4" key="1">
    <citation type="submission" date="2021-03" db="EMBL/GenBank/DDBJ databases">
        <title>Draft genome sequence of rust myrtle Austropuccinia psidii MF-1, a brazilian biotype.</title>
        <authorList>
            <person name="Quecine M.C."/>
            <person name="Pachon D.M.R."/>
            <person name="Bonatelli M.L."/>
            <person name="Correr F.H."/>
            <person name="Franceschini L.M."/>
            <person name="Leite T.F."/>
            <person name="Margarido G.R.A."/>
            <person name="Almeida C.A."/>
            <person name="Ferrarezi J.A."/>
            <person name="Labate C.A."/>
        </authorList>
    </citation>
    <scope>NUCLEOTIDE SEQUENCE</scope>
    <source>
        <strain evidence="4">MF-1</strain>
    </source>
</reference>
<dbReference type="InterPro" id="IPR000073">
    <property type="entry name" value="AB_hydrolase_1"/>
</dbReference>
<evidence type="ECO:0000313" key="4">
    <source>
        <dbReference type="EMBL" id="MBW0541271.1"/>
    </source>
</evidence>
<evidence type="ECO:0000256" key="1">
    <source>
        <dbReference type="ARBA" id="ARBA00008645"/>
    </source>
</evidence>
<dbReference type="GO" id="GO:0005739">
    <property type="term" value="C:mitochondrion"/>
    <property type="evidence" value="ECO:0007669"/>
    <property type="project" value="TreeGrafter"/>
</dbReference>
<dbReference type="SUPFAM" id="SSF53474">
    <property type="entry name" value="alpha/beta-Hydrolases"/>
    <property type="match status" value="1"/>
</dbReference>
<dbReference type="GO" id="GO:0052689">
    <property type="term" value="F:carboxylic ester hydrolase activity"/>
    <property type="evidence" value="ECO:0007669"/>
    <property type="project" value="TreeGrafter"/>
</dbReference>
<evidence type="ECO:0000256" key="2">
    <source>
        <dbReference type="ARBA" id="ARBA00022801"/>
    </source>
</evidence>
<dbReference type="AlphaFoldDB" id="A0A9Q3IFG9"/>
<protein>
    <recommendedName>
        <fullName evidence="3">AB hydrolase-1 domain-containing protein</fullName>
    </recommendedName>
</protein>
<dbReference type="Gene3D" id="3.40.50.1820">
    <property type="entry name" value="alpha/beta hydrolase"/>
    <property type="match status" value="1"/>
</dbReference>
<evidence type="ECO:0000259" key="3">
    <source>
        <dbReference type="Pfam" id="PF00561"/>
    </source>
</evidence>
<dbReference type="PANTHER" id="PTHR46118">
    <property type="entry name" value="PROTEIN ABHD11"/>
    <property type="match status" value="1"/>
</dbReference>
<comment type="similarity">
    <text evidence="1">Belongs to the AB hydrolase superfamily.</text>
</comment>
<organism evidence="4 5">
    <name type="scientific">Austropuccinia psidii MF-1</name>
    <dbReference type="NCBI Taxonomy" id="1389203"/>
    <lineage>
        <taxon>Eukaryota</taxon>
        <taxon>Fungi</taxon>
        <taxon>Dikarya</taxon>
        <taxon>Basidiomycota</taxon>
        <taxon>Pucciniomycotina</taxon>
        <taxon>Pucciniomycetes</taxon>
        <taxon>Pucciniales</taxon>
        <taxon>Sphaerophragmiaceae</taxon>
        <taxon>Austropuccinia</taxon>
    </lineage>
</organism>